<evidence type="ECO:0000256" key="1">
    <source>
        <dbReference type="SAM" id="SignalP"/>
    </source>
</evidence>
<evidence type="ECO:0000313" key="2">
    <source>
        <dbReference type="EMBL" id="QPG06381.1"/>
    </source>
</evidence>
<sequence>MKHKFAISKLAAFTTLSLSTAGAHAGDLTLQPKVTSQAIFQQLDSDTRGDRDLTTLQIEPSLRALYNSRKATVSVTGTGTYLDREAQAGSDKDSYLEYRYDAEFRAIERLLTLQARGSSTYRNANTNNFLLSDFLVNSNDLTRTESNTVSASTDLSRGAWIAGTGTVAYSKVRTEENEFAGANNSRLNNDTISVNGHLFNGDAARTFAWDVTGDYSDTDRTSSAQRDFESYNVNGFVDKQVYGDWAFRVSGQSESHSFGSVNDEFAQEREFDSVGAGIAYRQSGSRYVAITANKASSSNEDNDGDVYPGVEVDWAFTSRTSLFARYGKRFYGDAATVRFEHAAKRIRTSLVYNEDVSNFSQLLSSESNAAVFVCPGSFLSALCFQPSGSGYDLQAGEQLVQLGEDNNALEDDVILRKNGKFQVSYQSRKLRVGVFAQYSDDDYLAQDRVRTTKTVGLNADYRVGAFTNFNTSLSFANIDRTTEDGRSGDGENTRFSMGLNRQFSRYFNLNIGYSYIDSTGDIQTGVFGSNYTDQRITLGVVYQY</sequence>
<keyword evidence="1" id="KW-0732">Signal</keyword>
<dbReference type="RefSeq" id="WP_195811457.1">
    <property type="nucleotide sequence ID" value="NZ_CP064795.1"/>
</dbReference>
<accession>A0A7S9HDL2</accession>
<dbReference type="Proteomes" id="UP000595095">
    <property type="component" value="Chromosome"/>
</dbReference>
<dbReference type="EMBL" id="CP064795">
    <property type="protein sequence ID" value="QPG06381.1"/>
    <property type="molecule type" value="Genomic_DNA"/>
</dbReference>
<name>A0A7S9HDL2_9ALTE</name>
<organism evidence="2 3">
    <name type="scientific">Salinimonas marina</name>
    <dbReference type="NCBI Taxonomy" id="2785918"/>
    <lineage>
        <taxon>Bacteria</taxon>
        <taxon>Pseudomonadati</taxon>
        <taxon>Pseudomonadota</taxon>
        <taxon>Gammaproteobacteria</taxon>
        <taxon>Alteromonadales</taxon>
        <taxon>Alteromonadaceae</taxon>
        <taxon>Alteromonas/Salinimonas group</taxon>
        <taxon>Salinimonas</taxon>
    </lineage>
</organism>
<proteinExistence type="predicted"/>
<feature type="chain" id="PRO_5032831383" evidence="1">
    <location>
        <begin position="26"/>
        <end position="544"/>
    </location>
</feature>
<dbReference type="KEGG" id="smaa:IT774_04100"/>
<keyword evidence="3" id="KW-1185">Reference proteome</keyword>
<dbReference type="AlphaFoldDB" id="A0A7S9HDL2"/>
<gene>
    <name evidence="2" type="ORF">IT774_04100</name>
</gene>
<dbReference type="SUPFAM" id="SSF56935">
    <property type="entry name" value="Porins"/>
    <property type="match status" value="1"/>
</dbReference>
<protein>
    <submittedName>
        <fullName evidence="2">TIGR03016 family PEP-CTERM system-associated outer membrane protein</fullName>
    </submittedName>
</protein>
<reference evidence="2 3" key="1">
    <citation type="submission" date="2020-11" db="EMBL/GenBank/DDBJ databases">
        <title>Complete genome sequence for Salinimonas sp. strain G2-b.</title>
        <authorList>
            <person name="Park S.-J."/>
        </authorList>
    </citation>
    <scope>NUCLEOTIDE SEQUENCE [LARGE SCALE GENOMIC DNA]</scope>
    <source>
        <strain evidence="2 3">G2-b</strain>
    </source>
</reference>
<feature type="signal peptide" evidence="1">
    <location>
        <begin position="1"/>
        <end position="25"/>
    </location>
</feature>
<evidence type="ECO:0000313" key="3">
    <source>
        <dbReference type="Proteomes" id="UP000595095"/>
    </source>
</evidence>